<dbReference type="EMBL" id="CP001744">
    <property type="protein sequence ID" value="ADG67776.1"/>
    <property type="molecule type" value="Genomic_DNA"/>
</dbReference>
<reference evidence="1 2" key="1">
    <citation type="journal article" date="2010" name="Stand. Genomic Sci.">
        <title>Complete genome sequence of Planctomyces limnophilus type strain (Mu 290).</title>
        <authorList>
            <person name="Labutti K."/>
            <person name="Sikorski J."/>
            <person name="Schneider S."/>
            <person name="Nolan M."/>
            <person name="Lucas S."/>
            <person name="Glavina Del Rio T."/>
            <person name="Tice H."/>
            <person name="Cheng J.F."/>
            <person name="Goodwin L."/>
            <person name="Pitluck S."/>
            <person name="Liolios K."/>
            <person name="Ivanova N."/>
            <person name="Mavromatis K."/>
            <person name="Mikhailova N."/>
            <person name="Pati A."/>
            <person name="Chen A."/>
            <person name="Palaniappan K."/>
            <person name="Land M."/>
            <person name="Hauser L."/>
            <person name="Chang Y.J."/>
            <person name="Jeffries C.D."/>
            <person name="Tindall B.J."/>
            <person name="Rohde M."/>
            <person name="Goker M."/>
            <person name="Woyke T."/>
            <person name="Bristow J."/>
            <person name="Eisen J.A."/>
            <person name="Markowitz V."/>
            <person name="Hugenholtz P."/>
            <person name="Kyrpides N.C."/>
            <person name="Klenk H.P."/>
            <person name="Lapidus A."/>
        </authorList>
    </citation>
    <scope>NUCLEOTIDE SEQUENCE [LARGE SCALE GENOMIC DNA]</scope>
    <source>
        <strain evidence="2">ATCC 43296 / DSM 3776 / IFAM 1008 / 290</strain>
    </source>
</reference>
<dbReference type="Proteomes" id="UP000002220">
    <property type="component" value="Chromosome"/>
</dbReference>
<keyword evidence="2" id="KW-1185">Reference proteome</keyword>
<gene>
    <name evidence="1" type="ordered locus">Plim_1946</name>
</gene>
<accession>D5SXT9</accession>
<sequence length="51" mass="5521">MNCSFASALLWLEHPVRKQSFSLDHPAKGLKTFGELISVSLTSCGVATQVD</sequence>
<organism evidence="1 2">
    <name type="scientific">Planctopirus limnophila (strain ATCC 43296 / DSM 3776 / IFAM 1008 / Mu 290)</name>
    <name type="common">Planctomyces limnophilus</name>
    <dbReference type="NCBI Taxonomy" id="521674"/>
    <lineage>
        <taxon>Bacteria</taxon>
        <taxon>Pseudomonadati</taxon>
        <taxon>Planctomycetota</taxon>
        <taxon>Planctomycetia</taxon>
        <taxon>Planctomycetales</taxon>
        <taxon>Planctomycetaceae</taxon>
        <taxon>Planctopirus</taxon>
    </lineage>
</organism>
<proteinExistence type="predicted"/>
<evidence type="ECO:0000313" key="2">
    <source>
        <dbReference type="Proteomes" id="UP000002220"/>
    </source>
</evidence>
<dbReference type="KEGG" id="plm:Plim_1946"/>
<evidence type="ECO:0000313" key="1">
    <source>
        <dbReference type="EMBL" id="ADG67776.1"/>
    </source>
</evidence>
<dbReference type="AlphaFoldDB" id="D5SXT9"/>
<name>D5SXT9_PLAL2</name>
<dbReference type="HOGENOM" id="CLU_3102051_0_0_0"/>
<protein>
    <submittedName>
        <fullName evidence="1">Uncharacterized protein</fullName>
    </submittedName>
</protein>
<dbReference type="STRING" id="521674.Plim_1946"/>